<accession>A0AA97FGY5</accession>
<feature type="transmembrane region" description="Helical" evidence="7">
    <location>
        <begin position="12"/>
        <end position="30"/>
    </location>
</feature>
<feature type="transmembrane region" description="Helical" evidence="7">
    <location>
        <begin position="144"/>
        <end position="170"/>
    </location>
</feature>
<dbReference type="Gene3D" id="1.10.3720.10">
    <property type="entry name" value="MetI-like"/>
    <property type="match status" value="1"/>
</dbReference>
<keyword evidence="10" id="KW-1185">Reference proteome</keyword>
<feature type="transmembrane region" description="Helical" evidence="7">
    <location>
        <begin position="240"/>
        <end position="262"/>
    </location>
</feature>
<dbReference type="GO" id="GO:0005886">
    <property type="term" value="C:plasma membrane"/>
    <property type="evidence" value="ECO:0007669"/>
    <property type="project" value="UniProtKB-SubCell"/>
</dbReference>
<dbReference type="AlphaFoldDB" id="A0AA97FGY5"/>
<dbReference type="PANTHER" id="PTHR43163:SF6">
    <property type="entry name" value="DIPEPTIDE TRANSPORT SYSTEM PERMEASE PROTEIN DPPB-RELATED"/>
    <property type="match status" value="1"/>
</dbReference>
<dbReference type="CDD" id="cd06261">
    <property type="entry name" value="TM_PBP2"/>
    <property type="match status" value="1"/>
</dbReference>
<keyword evidence="6 7" id="KW-0472">Membrane</keyword>
<keyword evidence="2 7" id="KW-0813">Transport</keyword>
<dbReference type="Proteomes" id="UP001305498">
    <property type="component" value="Chromosome"/>
</dbReference>
<dbReference type="PROSITE" id="PS50928">
    <property type="entry name" value="ABC_TM1"/>
    <property type="match status" value="1"/>
</dbReference>
<evidence type="ECO:0000256" key="1">
    <source>
        <dbReference type="ARBA" id="ARBA00004651"/>
    </source>
</evidence>
<feature type="transmembrane region" description="Helical" evidence="7">
    <location>
        <begin position="282"/>
        <end position="308"/>
    </location>
</feature>
<organism evidence="9 10">
    <name type="scientific">Microbacterium betulae</name>
    <dbReference type="NCBI Taxonomy" id="2981139"/>
    <lineage>
        <taxon>Bacteria</taxon>
        <taxon>Bacillati</taxon>
        <taxon>Actinomycetota</taxon>
        <taxon>Actinomycetes</taxon>
        <taxon>Micrococcales</taxon>
        <taxon>Microbacteriaceae</taxon>
        <taxon>Microbacterium</taxon>
    </lineage>
</organism>
<evidence type="ECO:0000256" key="5">
    <source>
        <dbReference type="ARBA" id="ARBA00022989"/>
    </source>
</evidence>
<evidence type="ECO:0000313" key="9">
    <source>
        <dbReference type="EMBL" id="WOF22473.1"/>
    </source>
</evidence>
<reference evidence="9 10" key="1">
    <citation type="submission" date="2023-02" db="EMBL/GenBank/DDBJ databases">
        <title>Microbacterium betulae sp. nov., isolated from birch wood.</title>
        <authorList>
            <person name="Pasciak M."/>
            <person name="Pawlik K.J."/>
            <person name="Martynowski D."/>
            <person name="Laczmanski L."/>
            <person name="Ciekot J."/>
            <person name="Szponar B."/>
            <person name="Wojcik-Fatla A."/>
            <person name="Mackiewicz B."/>
            <person name="Farian E."/>
            <person name="Cholewa G."/>
            <person name="Cholewa A."/>
            <person name="Dutkiewicz J."/>
        </authorList>
    </citation>
    <scope>NUCLEOTIDE SEQUENCE [LARGE SCALE GENOMIC DNA]</scope>
    <source>
        <strain evidence="9 10">AB</strain>
    </source>
</reference>
<comment type="subcellular location">
    <subcellularLocation>
        <location evidence="1 7">Cell membrane</location>
        <topology evidence="1 7">Multi-pass membrane protein</topology>
    </subcellularLocation>
</comment>
<sequence length="323" mass="34122">MTRYVLRRLGHALIVLWGAVTLSFLLVYLIPGDPAVIMLGGGQGGGEGGGSADSDEIAEVRRELGLDRPIVLQYVAYLFRVATLDWGTSFARQQPVVDVIAASIGATVELGLASIVLTVVLGFAFGLGAVLLPGAWVRSLFQSLTVLGIAMPSFWLAILLLQVFSFGLGWFPAFGANGPLSLVLPSLTLALLAAGTLGQLLARSIAEGLAEPYADVAFAKGLGRTGVVLRHVLRNASLPVFTMVGLLFGTIISGATIVETIFARPGVGNLFVSAVQARDFPLIQALVVLTGGVFVLVTLVVDLAYRWIDPRVVEPDRREGTRS</sequence>
<evidence type="ECO:0000256" key="6">
    <source>
        <dbReference type="ARBA" id="ARBA00023136"/>
    </source>
</evidence>
<protein>
    <submittedName>
        <fullName evidence="9">ABC transporter permease</fullName>
    </submittedName>
</protein>
<feature type="domain" description="ABC transmembrane type-1" evidence="8">
    <location>
        <begin position="104"/>
        <end position="305"/>
    </location>
</feature>
<evidence type="ECO:0000256" key="7">
    <source>
        <dbReference type="RuleBase" id="RU363032"/>
    </source>
</evidence>
<evidence type="ECO:0000313" key="10">
    <source>
        <dbReference type="Proteomes" id="UP001305498"/>
    </source>
</evidence>
<dbReference type="KEGG" id="mbet:N8K70_13900"/>
<dbReference type="Pfam" id="PF00528">
    <property type="entry name" value="BPD_transp_1"/>
    <property type="match status" value="1"/>
</dbReference>
<evidence type="ECO:0000256" key="3">
    <source>
        <dbReference type="ARBA" id="ARBA00022475"/>
    </source>
</evidence>
<dbReference type="GO" id="GO:0055085">
    <property type="term" value="P:transmembrane transport"/>
    <property type="evidence" value="ECO:0007669"/>
    <property type="project" value="InterPro"/>
</dbReference>
<dbReference type="EMBL" id="CP118157">
    <property type="protein sequence ID" value="WOF22473.1"/>
    <property type="molecule type" value="Genomic_DNA"/>
</dbReference>
<keyword evidence="4 7" id="KW-0812">Transmembrane</keyword>
<feature type="transmembrane region" description="Helical" evidence="7">
    <location>
        <begin position="182"/>
        <end position="202"/>
    </location>
</feature>
<proteinExistence type="inferred from homology"/>
<keyword evidence="3" id="KW-1003">Cell membrane</keyword>
<dbReference type="InterPro" id="IPR035906">
    <property type="entry name" value="MetI-like_sf"/>
</dbReference>
<dbReference type="SUPFAM" id="SSF161098">
    <property type="entry name" value="MetI-like"/>
    <property type="match status" value="1"/>
</dbReference>
<dbReference type="Pfam" id="PF19300">
    <property type="entry name" value="BPD_transp_1_N"/>
    <property type="match status" value="1"/>
</dbReference>
<keyword evidence="5 7" id="KW-1133">Transmembrane helix</keyword>
<evidence type="ECO:0000256" key="4">
    <source>
        <dbReference type="ARBA" id="ARBA00022692"/>
    </source>
</evidence>
<evidence type="ECO:0000259" key="8">
    <source>
        <dbReference type="PROSITE" id="PS50928"/>
    </source>
</evidence>
<feature type="transmembrane region" description="Helical" evidence="7">
    <location>
        <begin position="112"/>
        <end position="132"/>
    </location>
</feature>
<dbReference type="RefSeq" id="WP_317138944.1">
    <property type="nucleotide sequence ID" value="NZ_CP118157.1"/>
</dbReference>
<evidence type="ECO:0000256" key="2">
    <source>
        <dbReference type="ARBA" id="ARBA00022448"/>
    </source>
</evidence>
<dbReference type="PANTHER" id="PTHR43163">
    <property type="entry name" value="DIPEPTIDE TRANSPORT SYSTEM PERMEASE PROTEIN DPPB-RELATED"/>
    <property type="match status" value="1"/>
</dbReference>
<comment type="similarity">
    <text evidence="7">Belongs to the binding-protein-dependent transport system permease family.</text>
</comment>
<name>A0AA97FGY5_9MICO</name>
<dbReference type="InterPro" id="IPR045621">
    <property type="entry name" value="BPD_transp_1_N"/>
</dbReference>
<dbReference type="InterPro" id="IPR000515">
    <property type="entry name" value="MetI-like"/>
</dbReference>
<gene>
    <name evidence="9" type="ORF">N8K70_13900</name>
</gene>